<keyword evidence="1" id="KW-0677">Repeat</keyword>
<dbReference type="EMBL" id="JADGJQ010000062">
    <property type="protein sequence ID" value="KAJ3174656.1"/>
    <property type="molecule type" value="Genomic_DNA"/>
</dbReference>
<dbReference type="PANTHER" id="PTHR46430:SF3">
    <property type="entry name" value="ACTIVATOR OF C KINASE PROTEIN 1"/>
    <property type="match status" value="1"/>
</dbReference>
<name>A0AAD5TEK9_9FUNG</name>
<feature type="region of interest" description="Disordered" evidence="2">
    <location>
        <begin position="1"/>
        <end position="58"/>
    </location>
</feature>
<comment type="caution">
    <text evidence="3">The sequence shown here is derived from an EMBL/GenBank/DDBJ whole genome shotgun (WGS) entry which is preliminary data.</text>
</comment>
<reference evidence="3" key="1">
    <citation type="submission" date="2020-05" db="EMBL/GenBank/DDBJ databases">
        <title>Phylogenomic resolution of chytrid fungi.</title>
        <authorList>
            <person name="Stajich J.E."/>
            <person name="Amses K."/>
            <person name="Simmons R."/>
            <person name="Seto K."/>
            <person name="Myers J."/>
            <person name="Bonds A."/>
            <person name="Quandt C.A."/>
            <person name="Barry K."/>
            <person name="Liu P."/>
            <person name="Grigoriev I."/>
            <person name="Longcore J.E."/>
            <person name="James T.Y."/>
        </authorList>
    </citation>
    <scope>NUCLEOTIDE SEQUENCE</scope>
    <source>
        <strain evidence="3">JEL0379</strain>
    </source>
</reference>
<dbReference type="SUPFAM" id="SSF81901">
    <property type="entry name" value="HCP-like"/>
    <property type="match status" value="1"/>
</dbReference>
<dbReference type="Gene3D" id="1.25.40.10">
    <property type="entry name" value="Tetratricopeptide repeat domain"/>
    <property type="match status" value="1"/>
</dbReference>
<dbReference type="Proteomes" id="UP001212152">
    <property type="component" value="Unassembled WGS sequence"/>
</dbReference>
<keyword evidence="4" id="KW-1185">Reference proteome</keyword>
<dbReference type="InterPro" id="IPR011990">
    <property type="entry name" value="TPR-like_helical_dom_sf"/>
</dbReference>
<dbReference type="SMART" id="SM00671">
    <property type="entry name" value="SEL1"/>
    <property type="match status" value="3"/>
</dbReference>
<sequence>MHAGMPLPPPPMSPHVNYLQKTPPPPYGHPVRTMSDYNPHAEPSTPAKVRPSAMQRWQSEPVQHTLNQSFQSEASGQTTQTSATHSSGVEFQSEYLEEYRRKTRKSNDPEYQLQFAKHLIATGEALSLDQGDNTTKRNDKRNQDALYAEALKLIKKLTTSVGGIGKPGHANAQFFLAECYGNGTLNLDVNHDHAFSLYMQASKQSHPAAAYRTAVCYEAGAGTKRDFARAMHFYRKAAVLGDTAAMYKLGMVLKDGLLGQAAVPKDGVSWLRKAADQADEHTPHALHQLGVLYEDADAAKMAGLIPVRA</sequence>
<accession>A0AAD5TEK9</accession>
<protein>
    <submittedName>
        <fullName evidence="3">Uncharacterized protein</fullName>
    </submittedName>
</protein>
<evidence type="ECO:0000313" key="4">
    <source>
        <dbReference type="Proteomes" id="UP001212152"/>
    </source>
</evidence>
<dbReference type="Pfam" id="PF08238">
    <property type="entry name" value="Sel1"/>
    <property type="match status" value="3"/>
</dbReference>
<gene>
    <name evidence="3" type="ORF">HDU87_007028</name>
</gene>
<feature type="compositionally biased region" description="Pro residues" evidence="2">
    <location>
        <begin position="1"/>
        <end position="13"/>
    </location>
</feature>
<dbReference type="PANTHER" id="PTHR46430">
    <property type="entry name" value="PROTEIN SKT5-RELATED"/>
    <property type="match status" value="1"/>
</dbReference>
<dbReference type="InterPro" id="IPR051726">
    <property type="entry name" value="Chitin_Synth_Reg"/>
</dbReference>
<evidence type="ECO:0000313" key="3">
    <source>
        <dbReference type="EMBL" id="KAJ3174656.1"/>
    </source>
</evidence>
<proteinExistence type="predicted"/>
<evidence type="ECO:0000256" key="1">
    <source>
        <dbReference type="ARBA" id="ARBA00022737"/>
    </source>
</evidence>
<organism evidence="3 4">
    <name type="scientific">Geranomyces variabilis</name>
    <dbReference type="NCBI Taxonomy" id="109894"/>
    <lineage>
        <taxon>Eukaryota</taxon>
        <taxon>Fungi</taxon>
        <taxon>Fungi incertae sedis</taxon>
        <taxon>Chytridiomycota</taxon>
        <taxon>Chytridiomycota incertae sedis</taxon>
        <taxon>Chytridiomycetes</taxon>
        <taxon>Spizellomycetales</taxon>
        <taxon>Powellomycetaceae</taxon>
        <taxon>Geranomyces</taxon>
    </lineage>
</organism>
<evidence type="ECO:0000256" key="2">
    <source>
        <dbReference type="SAM" id="MobiDB-lite"/>
    </source>
</evidence>
<dbReference type="AlphaFoldDB" id="A0AAD5TEK9"/>
<dbReference type="InterPro" id="IPR006597">
    <property type="entry name" value="Sel1-like"/>
</dbReference>